<gene>
    <name evidence="4" type="ORF">AMYX_33700</name>
</gene>
<dbReference type="RefSeq" id="WP_176067362.1">
    <property type="nucleotide sequence ID" value="NZ_BJTG01000008.1"/>
</dbReference>
<name>A0A7I9VRC5_9BACT</name>
<dbReference type="Proteomes" id="UP000503640">
    <property type="component" value="Unassembled WGS sequence"/>
</dbReference>
<dbReference type="EMBL" id="BJTG01000008">
    <property type="protein sequence ID" value="GEJ58629.1"/>
    <property type="molecule type" value="Genomic_DNA"/>
</dbReference>
<dbReference type="GO" id="GO:0000160">
    <property type="term" value="P:phosphorelay signal transduction system"/>
    <property type="evidence" value="ECO:0007669"/>
    <property type="project" value="InterPro"/>
</dbReference>
<dbReference type="PANTHER" id="PTHR44591">
    <property type="entry name" value="STRESS RESPONSE REGULATOR PROTEIN 1"/>
    <property type="match status" value="1"/>
</dbReference>
<evidence type="ECO:0000259" key="3">
    <source>
        <dbReference type="PROSITE" id="PS50110"/>
    </source>
</evidence>
<dbReference type="PROSITE" id="PS50110">
    <property type="entry name" value="RESPONSE_REGULATORY"/>
    <property type="match status" value="1"/>
</dbReference>
<protein>
    <recommendedName>
        <fullName evidence="3">Response regulatory domain-containing protein</fullName>
    </recommendedName>
</protein>
<dbReference type="InterPro" id="IPR050595">
    <property type="entry name" value="Bact_response_regulator"/>
</dbReference>
<evidence type="ECO:0000256" key="1">
    <source>
        <dbReference type="ARBA" id="ARBA00022553"/>
    </source>
</evidence>
<keyword evidence="5" id="KW-1185">Reference proteome</keyword>
<dbReference type="InterPro" id="IPR011006">
    <property type="entry name" value="CheY-like_superfamily"/>
</dbReference>
<reference evidence="5" key="1">
    <citation type="journal article" date="2020" name="Appl. Environ. Microbiol.">
        <title>Diazotrophic Anaeromyxobacter Isolates from Soils.</title>
        <authorList>
            <person name="Masuda Y."/>
            <person name="Yamanaka H."/>
            <person name="Xu Z.X."/>
            <person name="Shiratori Y."/>
            <person name="Aono T."/>
            <person name="Amachi S."/>
            <person name="Senoo K."/>
            <person name="Itoh H."/>
        </authorList>
    </citation>
    <scope>NUCLEOTIDE SEQUENCE [LARGE SCALE GENOMIC DNA]</scope>
    <source>
        <strain evidence="5">R267</strain>
    </source>
</reference>
<dbReference type="AlphaFoldDB" id="A0A7I9VRC5"/>
<comment type="caution">
    <text evidence="4">The sequence shown here is derived from an EMBL/GenBank/DDBJ whole genome shotgun (WGS) entry which is preliminary data.</text>
</comment>
<evidence type="ECO:0000313" key="4">
    <source>
        <dbReference type="EMBL" id="GEJ58629.1"/>
    </source>
</evidence>
<dbReference type="SUPFAM" id="SSF52172">
    <property type="entry name" value="CheY-like"/>
    <property type="match status" value="1"/>
</dbReference>
<feature type="domain" description="Response regulatory" evidence="3">
    <location>
        <begin position="6"/>
        <end position="119"/>
    </location>
</feature>
<dbReference type="InterPro" id="IPR001789">
    <property type="entry name" value="Sig_transdc_resp-reg_receiver"/>
</dbReference>
<evidence type="ECO:0000313" key="5">
    <source>
        <dbReference type="Proteomes" id="UP000503640"/>
    </source>
</evidence>
<proteinExistence type="predicted"/>
<dbReference type="PANTHER" id="PTHR44591:SF23">
    <property type="entry name" value="CHEY SUBFAMILY"/>
    <property type="match status" value="1"/>
</dbReference>
<keyword evidence="1 2" id="KW-0597">Phosphoprotein</keyword>
<evidence type="ECO:0000256" key="2">
    <source>
        <dbReference type="PROSITE-ProRule" id="PRU00169"/>
    </source>
</evidence>
<sequence length="126" mass="13824">MTPGQYILVVDDDDDFREALSEVLSEAGYPVQQAENGEVALARVKDEQPGIVLLDLKMPVLDGWGVMERMRGEAKSAAVPILILSAYGFEWEAELLGAQGYIPKSVGMEEILDRVRKAAGPPPMRH</sequence>
<dbReference type="SMART" id="SM00448">
    <property type="entry name" value="REC"/>
    <property type="match status" value="1"/>
</dbReference>
<dbReference type="Gene3D" id="3.40.50.2300">
    <property type="match status" value="1"/>
</dbReference>
<organism evidence="4 5">
    <name type="scientific">Anaeromyxobacter diazotrophicus</name>
    <dbReference type="NCBI Taxonomy" id="2590199"/>
    <lineage>
        <taxon>Bacteria</taxon>
        <taxon>Pseudomonadati</taxon>
        <taxon>Myxococcota</taxon>
        <taxon>Myxococcia</taxon>
        <taxon>Myxococcales</taxon>
        <taxon>Cystobacterineae</taxon>
        <taxon>Anaeromyxobacteraceae</taxon>
        <taxon>Anaeromyxobacter</taxon>
    </lineage>
</organism>
<dbReference type="Pfam" id="PF00072">
    <property type="entry name" value="Response_reg"/>
    <property type="match status" value="1"/>
</dbReference>
<accession>A0A7I9VRC5</accession>
<feature type="modified residue" description="4-aspartylphosphate" evidence="2">
    <location>
        <position position="55"/>
    </location>
</feature>